<dbReference type="Proteomes" id="UP000019141">
    <property type="component" value="Unassembled WGS sequence"/>
</dbReference>
<keyword evidence="2" id="KW-1185">Reference proteome</keyword>
<protein>
    <submittedName>
        <fullName evidence="1">Uncharacterized protein</fullName>
    </submittedName>
</protein>
<accession>W4L9I4</accession>
<sequence>MLVHHNQLTHLERTALAQLLDVDLMTPMQQIRLGLEALIDVPTTVRGANSAFSDQAAAVLEVLSSDVERLREAIKALTQHVHRTSSLSRTRHEAHYLLATVTDH</sequence>
<reference evidence="1 2" key="1">
    <citation type="journal article" date="2014" name="Nature">
        <title>An environmental bacterial taxon with a large and distinct metabolic repertoire.</title>
        <authorList>
            <person name="Wilson M.C."/>
            <person name="Mori T."/>
            <person name="Ruckert C."/>
            <person name="Uria A.R."/>
            <person name="Helf M.J."/>
            <person name="Takada K."/>
            <person name="Gernert C."/>
            <person name="Steffens U.A."/>
            <person name="Heycke N."/>
            <person name="Schmitt S."/>
            <person name="Rinke C."/>
            <person name="Helfrich E.J."/>
            <person name="Brachmann A.O."/>
            <person name="Gurgui C."/>
            <person name="Wakimoto T."/>
            <person name="Kracht M."/>
            <person name="Crusemann M."/>
            <person name="Hentschel U."/>
            <person name="Abe I."/>
            <person name="Matsunaga S."/>
            <person name="Kalinowski J."/>
            <person name="Takeyama H."/>
            <person name="Piel J."/>
        </authorList>
    </citation>
    <scope>NUCLEOTIDE SEQUENCE [LARGE SCALE GENOMIC DNA]</scope>
    <source>
        <strain evidence="2">TSY1</strain>
    </source>
</reference>
<name>W4L9I4_ENTF1</name>
<dbReference type="AlphaFoldDB" id="W4L9I4"/>
<evidence type="ECO:0000313" key="2">
    <source>
        <dbReference type="Proteomes" id="UP000019141"/>
    </source>
</evidence>
<organism evidence="1 2">
    <name type="scientific">Entotheonella factor</name>
    <dbReference type="NCBI Taxonomy" id="1429438"/>
    <lineage>
        <taxon>Bacteria</taxon>
        <taxon>Pseudomonadati</taxon>
        <taxon>Nitrospinota/Tectimicrobiota group</taxon>
        <taxon>Candidatus Tectimicrobiota</taxon>
        <taxon>Candidatus Entotheonellia</taxon>
        <taxon>Candidatus Entotheonellales</taxon>
        <taxon>Candidatus Entotheonellaceae</taxon>
        <taxon>Candidatus Entotheonella</taxon>
    </lineage>
</organism>
<gene>
    <name evidence="1" type="ORF">ETSY1_33540</name>
</gene>
<proteinExistence type="predicted"/>
<dbReference type="EMBL" id="AZHW01001013">
    <property type="protein sequence ID" value="ETW94753.1"/>
    <property type="molecule type" value="Genomic_DNA"/>
</dbReference>
<evidence type="ECO:0000313" key="1">
    <source>
        <dbReference type="EMBL" id="ETW94753.1"/>
    </source>
</evidence>
<dbReference type="HOGENOM" id="CLU_2245007_0_0_7"/>
<comment type="caution">
    <text evidence="1">The sequence shown here is derived from an EMBL/GenBank/DDBJ whole genome shotgun (WGS) entry which is preliminary data.</text>
</comment>